<organism evidence="1 2">
    <name type="scientific">Coniosporium uncinatum</name>
    <dbReference type="NCBI Taxonomy" id="93489"/>
    <lineage>
        <taxon>Eukaryota</taxon>
        <taxon>Fungi</taxon>
        <taxon>Dikarya</taxon>
        <taxon>Ascomycota</taxon>
        <taxon>Pezizomycotina</taxon>
        <taxon>Dothideomycetes</taxon>
        <taxon>Dothideomycetes incertae sedis</taxon>
        <taxon>Coniosporium</taxon>
    </lineage>
</organism>
<sequence>MAKLTMIFAITFFAVLFSSTLAHALTGEQAARQRRGPPNTNIVPIIWEGKVDDDGPLVNISGNSLHDIHNKIIKTNSAFKSWHRKNSRPADISIDAVNPGATYYASNCGRVSCSWDTAIYFCQQSNTRMQAVPCSVLGTDYAFSIDRRCRLDDLVQGEKFNDDDGFSVWVGADKC</sequence>
<proteinExistence type="predicted"/>
<gene>
    <name evidence="1" type="ORF">LTS18_007296</name>
</gene>
<reference evidence="1" key="1">
    <citation type="submission" date="2024-09" db="EMBL/GenBank/DDBJ databases">
        <title>Black Yeasts Isolated from many extreme environments.</title>
        <authorList>
            <person name="Coleine C."/>
            <person name="Stajich J.E."/>
            <person name="Selbmann L."/>
        </authorList>
    </citation>
    <scope>NUCLEOTIDE SEQUENCE</scope>
    <source>
        <strain evidence="1">CCFEE 5737</strain>
    </source>
</reference>
<name>A0ACC3DAX8_9PEZI</name>
<evidence type="ECO:0000313" key="2">
    <source>
        <dbReference type="Proteomes" id="UP001186974"/>
    </source>
</evidence>
<accession>A0ACC3DAX8</accession>
<dbReference type="Proteomes" id="UP001186974">
    <property type="component" value="Unassembled WGS sequence"/>
</dbReference>
<comment type="caution">
    <text evidence="1">The sequence shown here is derived from an EMBL/GenBank/DDBJ whole genome shotgun (WGS) entry which is preliminary data.</text>
</comment>
<keyword evidence="2" id="KW-1185">Reference proteome</keyword>
<protein>
    <submittedName>
        <fullName evidence="1">Uncharacterized protein</fullName>
    </submittedName>
</protein>
<evidence type="ECO:0000313" key="1">
    <source>
        <dbReference type="EMBL" id="KAK3064425.1"/>
    </source>
</evidence>
<dbReference type="EMBL" id="JAWDJW010006516">
    <property type="protein sequence ID" value="KAK3064425.1"/>
    <property type="molecule type" value="Genomic_DNA"/>
</dbReference>